<dbReference type="OMA" id="GEKWYDW"/>
<feature type="signal peptide" evidence="9">
    <location>
        <begin position="1"/>
        <end position="26"/>
    </location>
</feature>
<dbReference type="InParanoid" id="A0A165HDG7"/>
<sequence length="992" mass="108631">MARSMLQAVSTAVFGLSAISLPLANAAAVSSTATSARSQYTLPASVQYAENVIPNINDPQAVDAQSVCPGYKATNVQNSTFGLTATLSLAGTPCNLYGTDIDTLNLTVQYQTADRLSVNIVPTYVDSSNYTQYLVRDSLLAKPALDEGVSETSKFHDLSFSWSNDPTFAFTVQRRSTGDVLFTTEGSKLIFENQFLEFTSPLPDDYNIYGLGEHIHEFRLGNNFTATIFPADIANPIDYNIYGSHPFYLETRYFEVDPKTGNTSITTGNATDPSKKYESYSHGVYLRNTHAHEVLLRPNRITWRTLGGSIDLYFYAGPTQPAVTKALLKSNDALPAMQQYYTLGYQQCRWGYKGWSDVEDVASNFSKFEIPLETLWVDIDYLGQLRDFQTDPNTWSIEEGEKFLSSLHSKGQHFVPIIDSAIYIPNPDNASDAYAPFDRGNEVGAFLKNPDGSLYIGAVWPGFTVFPDWLSEGAQTWWVDEITAFHEKVSFDGIWIDMSEISSFCAGSCGSGNLHLQPVHPPFALPGEPGAVVYDYPEGFNITNATEAASASSGAASQSSAASVSATTPASTPIYRPTVTPGVRDVNHPAYVINNGQGDIANKAISPNATHIDGTQEYEMHNVWGYQILNATHNALLNIFPEKRPFIIGRSTFFGSGRWAGHWGGDNYSKWGSMYMSISQALSFSLFGIPMFGVDTCGFLGNSDEELCNRWMQLSAFFPFYRNHNTLSTIPQEPYRWGSVIESTKTAMKIRYPLLPYMYTLLHLAHSTGSTVLRALSWEFPNDPLLANVDTQLLLGPSILVIPVLEPQVSTVQGVFPGIAEGEKWYDWYTQTPVSATAGKNETIDAPLGHIPVYVRGGSVLPQQEYALTTRDARNTPYSLITALSAKGTAKGELYVDDGESVKPNATLFVEYAAENNTLTAVPQGAYVEPQPLANITVLGVPSAPLAGVTFNGVKLPSSSVAYNGTSHVLSVTGLKNYTAAGAWAHKWTLKW</sequence>
<dbReference type="OrthoDB" id="5839090at2759"/>
<dbReference type="PANTHER" id="PTHR22762:SF133">
    <property type="entry name" value="P-TYPE DOMAIN-CONTAINING PROTEIN"/>
    <property type="match status" value="1"/>
</dbReference>
<dbReference type="Gene3D" id="3.20.20.80">
    <property type="entry name" value="Glycosidases"/>
    <property type="match status" value="2"/>
</dbReference>
<dbReference type="CDD" id="cd06602">
    <property type="entry name" value="GH31_MGAM_SI_GAA"/>
    <property type="match status" value="1"/>
</dbReference>
<dbReference type="EMBL" id="KV407457">
    <property type="protein sequence ID" value="KZF23342.1"/>
    <property type="molecule type" value="Genomic_DNA"/>
</dbReference>
<evidence type="ECO:0000256" key="7">
    <source>
        <dbReference type="ARBA" id="ARBA00023295"/>
    </source>
</evidence>
<evidence type="ECO:0000259" key="11">
    <source>
        <dbReference type="Pfam" id="PF21365"/>
    </source>
</evidence>
<dbReference type="AlphaFoldDB" id="A0A165HDG7"/>
<comment type="similarity">
    <text evidence="2 8">Belongs to the glycosyl hydrolase 31 family.</text>
</comment>
<dbReference type="InterPro" id="IPR011013">
    <property type="entry name" value="Gal_mutarotase_sf_dom"/>
</dbReference>
<evidence type="ECO:0000259" key="10">
    <source>
        <dbReference type="Pfam" id="PF01055"/>
    </source>
</evidence>
<dbReference type="Gene3D" id="2.60.40.1180">
    <property type="entry name" value="Golgi alpha-mannosidase II"/>
    <property type="match status" value="2"/>
</dbReference>
<keyword evidence="4 9" id="KW-0732">Signal</keyword>
<feature type="domain" description="Glycosyl hydrolase family 31 C-terminal" evidence="11">
    <location>
        <begin position="769"/>
        <end position="861"/>
    </location>
</feature>
<organism evidence="12 13">
    <name type="scientific">Xylona heveae (strain CBS 132557 / TC161)</name>
    <dbReference type="NCBI Taxonomy" id="1328760"/>
    <lineage>
        <taxon>Eukaryota</taxon>
        <taxon>Fungi</taxon>
        <taxon>Dikarya</taxon>
        <taxon>Ascomycota</taxon>
        <taxon>Pezizomycotina</taxon>
        <taxon>Xylonomycetes</taxon>
        <taxon>Xylonales</taxon>
        <taxon>Xylonaceae</taxon>
        <taxon>Xylona</taxon>
    </lineage>
</organism>
<dbReference type="FunFam" id="2.60.40.1180:FF:000001">
    <property type="entry name" value="Maltase-glucoamylase, intestinal"/>
    <property type="match status" value="1"/>
</dbReference>
<dbReference type="EC" id="3.2.1.20" evidence="3"/>
<evidence type="ECO:0000256" key="9">
    <source>
        <dbReference type="SAM" id="SignalP"/>
    </source>
</evidence>
<dbReference type="InterPro" id="IPR030459">
    <property type="entry name" value="Glyco_hydro_31_CS"/>
</dbReference>
<dbReference type="GeneID" id="28898852"/>
<dbReference type="InterPro" id="IPR000322">
    <property type="entry name" value="Glyco_hydro_31_TIM"/>
</dbReference>
<dbReference type="InterPro" id="IPR048395">
    <property type="entry name" value="Glyco_hydro_31_C"/>
</dbReference>
<dbReference type="SUPFAM" id="SSF74650">
    <property type="entry name" value="Galactose mutarotase-like"/>
    <property type="match status" value="1"/>
</dbReference>
<feature type="chain" id="PRO_5007858610" description="alpha-glucosidase" evidence="9">
    <location>
        <begin position="27"/>
        <end position="992"/>
    </location>
</feature>
<gene>
    <name evidence="12" type="ORF">L228DRAFT_252902</name>
</gene>
<dbReference type="PANTHER" id="PTHR22762">
    <property type="entry name" value="ALPHA-GLUCOSIDASE"/>
    <property type="match status" value="1"/>
</dbReference>
<dbReference type="SUPFAM" id="SSF51011">
    <property type="entry name" value="Glycosyl hydrolase domain"/>
    <property type="match status" value="1"/>
</dbReference>
<proteinExistence type="inferred from homology"/>
<evidence type="ECO:0000256" key="3">
    <source>
        <dbReference type="ARBA" id="ARBA00012741"/>
    </source>
</evidence>
<name>A0A165HDG7_XYLHT</name>
<comment type="catalytic activity">
    <reaction evidence="1">
        <text>Hydrolysis of terminal, non-reducing (1-&gt;4)-linked alpha-D-glucose residues with release of alpha-D-glucose.</text>
        <dbReference type="EC" id="3.2.1.20"/>
    </reaction>
</comment>
<evidence type="ECO:0000313" key="12">
    <source>
        <dbReference type="EMBL" id="KZF23342.1"/>
    </source>
</evidence>
<feature type="domain" description="Glycoside hydrolase family 31 TIM barrel" evidence="10">
    <location>
        <begin position="335"/>
        <end position="761"/>
    </location>
</feature>
<dbReference type="CDD" id="cd14752">
    <property type="entry name" value="GH31_N"/>
    <property type="match status" value="1"/>
</dbReference>
<dbReference type="InterPro" id="IPR030458">
    <property type="entry name" value="Glyco_hydro_31_AS"/>
</dbReference>
<dbReference type="Gene3D" id="2.60.40.1760">
    <property type="entry name" value="glycosyl hydrolase (family 31)"/>
    <property type="match status" value="1"/>
</dbReference>
<dbReference type="STRING" id="1328760.A0A165HDG7"/>
<dbReference type="InterPro" id="IPR013780">
    <property type="entry name" value="Glyco_hydro_b"/>
</dbReference>
<evidence type="ECO:0000313" key="13">
    <source>
        <dbReference type="Proteomes" id="UP000076632"/>
    </source>
</evidence>
<dbReference type="Pfam" id="PF01055">
    <property type="entry name" value="Glyco_hydro_31_2nd"/>
    <property type="match status" value="1"/>
</dbReference>
<dbReference type="PROSITE" id="PS00707">
    <property type="entry name" value="GLYCOSYL_HYDROL_F31_2"/>
    <property type="match status" value="1"/>
</dbReference>
<dbReference type="GO" id="GO:0030246">
    <property type="term" value="F:carbohydrate binding"/>
    <property type="evidence" value="ECO:0007669"/>
    <property type="project" value="InterPro"/>
</dbReference>
<dbReference type="GO" id="GO:0004558">
    <property type="term" value="F:alpha-1,4-glucosidase activity"/>
    <property type="evidence" value="ECO:0007669"/>
    <property type="project" value="UniProtKB-EC"/>
</dbReference>
<evidence type="ECO:0000256" key="8">
    <source>
        <dbReference type="RuleBase" id="RU361185"/>
    </source>
</evidence>
<dbReference type="Proteomes" id="UP000076632">
    <property type="component" value="Unassembled WGS sequence"/>
</dbReference>
<dbReference type="FunFam" id="3.20.20.80:FF:000138">
    <property type="entry name" value="Putative alpha-glucosidase AgdA"/>
    <property type="match status" value="1"/>
</dbReference>
<dbReference type="PROSITE" id="PS00129">
    <property type="entry name" value="GLYCOSYL_HYDROL_F31_1"/>
    <property type="match status" value="1"/>
</dbReference>
<evidence type="ECO:0000256" key="5">
    <source>
        <dbReference type="ARBA" id="ARBA00022801"/>
    </source>
</evidence>
<keyword evidence="7 8" id="KW-0326">Glycosidase</keyword>
<protein>
    <recommendedName>
        <fullName evidence="3">alpha-glucosidase</fullName>
        <ecNumber evidence="3">3.2.1.20</ecNumber>
    </recommendedName>
</protein>
<evidence type="ECO:0000256" key="1">
    <source>
        <dbReference type="ARBA" id="ARBA00001657"/>
    </source>
</evidence>
<dbReference type="SUPFAM" id="SSF51445">
    <property type="entry name" value="(Trans)glycosidases"/>
    <property type="match status" value="1"/>
</dbReference>
<dbReference type="Pfam" id="PF21365">
    <property type="entry name" value="Glyco_hydro_31_3rd"/>
    <property type="match status" value="1"/>
</dbReference>
<dbReference type="GO" id="GO:0005975">
    <property type="term" value="P:carbohydrate metabolic process"/>
    <property type="evidence" value="ECO:0007669"/>
    <property type="project" value="InterPro"/>
</dbReference>
<keyword evidence="6" id="KW-0325">Glycoprotein</keyword>
<evidence type="ECO:0000256" key="2">
    <source>
        <dbReference type="ARBA" id="ARBA00007806"/>
    </source>
</evidence>
<evidence type="ECO:0000256" key="6">
    <source>
        <dbReference type="ARBA" id="ARBA00023180"/>
    </source>
</evidence>
<dbReference type="InterPro" id="IPR017853">
    <property type="entry name" value="GH"/>
</dbReference>
<evidence type="ECO:0000256" key="4">
    <source>
        <dbReference type="ARBA" id="ARBA00022729"/>
    </source>
</evidence>
<keyword evidence="13" id="KW-1185">Reference proteome</keyword>
<dbReference type="RefSeq" id="XP_018188897.1">
    <property type="nucleotide sequence ID" value="XM_018333715.1"/>
</dbReference>
<accession>A0A165HDG7</accession>
<reference evidence="12 13" key="1">
    <citation type="journal article" date="2016" name="Fungal Biol.">
        <title>The genome of Xylona heveae provides a window into fungal endophytism.</title>
        <authorList>
            <person name="Gazis R."/>
            <person name="Kuo A."/>
            <person name="Riley R."/>
            <person name="LaButti K."/>
            <person name="Lipzen A."/>
            <person name="Lin J."/>
            <person name="Amirebrahimi M."/>
            <person name="Hesse C.N."/>
            <person name="Spatafora J.W."/>
            <person name="Henrissat B."/>
            <person name="Hainaut M."/>
            <person name="Grigoriev I.V."/>
            <person name="Hibbett D.S."/>
        </authorList>
    </citation>
    <scope>NUCLEOTIDE SEQUENCE [LARGE SCALE GENOMIC DNA]</scope>
    <source>
        <strain evidence="12 13">TC161</strain>
    </source>
</reference>
<keyword evidence="5 8" id="KW-0378">Hydrolase</keyword>